<evidence type="ECO:0000256" key="2">
    <source>
        <dbReference type="PROSITE-ProRule" id="PRU00252"/>
    </source>
</evidence>
<gene>
    <name evidence="4" type="ORF">F8S09_15085</name>
</gene>
<dbReference type="AlphaFoldDB" id="A0A7X1NYR9"/>
<dbReference type="EMBL" id="WBSL01000012">
    <property type="protein sequence ID" value="MPY67984.1"/>
    <property type="molecule type" value="Genomic_DNA"/>
</dbReference>
<feature type="compositionally biased region" description="Polar residues" evidence="3">
    <location>
        <begin position="56"/>
        <end position="68"/>
    </location>
</feature>
<comment type="caution">
    <text evidence="4">The sequence shown here is derived from an EMBL/GenBank/DDBJ whole genome shotgun (WGS) entry which is preliminary data.</text>
</comment>
<evidence type="ECO:0000256" key="1">
    <source>
        <dbReference type="ARBA" id="ARBA00023125"/>
    </source>
</evidence>
<evidence type="ECO:0000313" key="4">
    <source>
        <dbReference type="EMBL" id="MPY67984.1"/>
    </source>
</evidence>
<dbReference type="InterPro" id="IPR012340">
    <property type="entry name" value="NA-bd_OB-fold"/>
</dbReference>
<evidence type="ECO:0000256" key="3">
    <source>
        <dbReference type="SAM" id="MobiDB-lite"/>
    </source>
</evidence>
<dbReference type="InterPro" id="IPR000424">
    <property type="entry name" value="Primosome_PriB/ssb"/>
</dbReference>
<keyword evidence="1 2" id="KW-0238">DNA-binding</keyword>
<name>A0A7X1NYR9_9DEIO</name>
<sequence length="95" mass="10095">MTVTVWREQVEAVENLKKGDAVFAQGALIDKSWTDDSGNKRRQKKGEASLVVALARNTTSGEGNSTCTPARAQPRRERAAIAAAPAGRTGGLDID</sequence>
<dbReference type="PROSITE" id="PS50935">
    <property type="entry name" value="SSB"/>
    <property type="match status" value="1"/>
</dbReference>
<dbReference type="SUPFAM" id="SSF50249">
    <property type="entry name" value="Nucleic acid-binding proteins"/>
    <property type="match status" value="1"/>
</dbReference>
<dbReference type="GO" id="GO:0003697">
    <property type="term" value="F:single-stranded DNA binding"/>
    <property type="evidence" value="ECO:0007669"/>
    <property type="project" value="InterPro"/>
</dbReference>
<proteinExistence type="predicted"/>
<dbReference type="Gene3D" id="2.40.50.140">
    <property type="entry name" value="Nucleic acid-binding proteins"/>
    <property type="match status" value="1"/>
</dbReference>
<organism evidence="4 5">
    <name type="scientific">Deinococcus terrestris</name>
    <dbReference type="NCBI Taxonomy" id="2651870"/>
    <lineage>
        <taxon>Bacteria</taxon>
        <taxon>Thermotogati</taxon>
        <taxon>Deinococcota</taxon>
        <taxon>Deinococci</taxon>
        <taxon>Deinococcales</taxon>
        <taxon>Deinococcaceae</taxon>
        <taxon>Deinococcus</taxon>
    </lineage>
</organism>
<accession>A0A7X1NYR9</accession>
<evidence type="ECO:0000313" key="5">
    <source>
        <dbReference type="Proteomes" id="UP000484842"/>
    </source>
</evidence>
<keyword evidence="5" id="KW-1185">Reference proteome</keyword>
<reference evidence="4 5" key="1">
    <citation type="submission" date="2019-10" db="EMBL/GenBank/DDBJ databases">
        <title>Deinococcus sp. isolated from soil.</title>
        <authorList>
            <person name="Li Y."/>
            <person name="Wang J."/>
        </authorList>
    </citation>
    <scope>NUCLEOTIDE SEQUENCE [LARGE SCALE GENOMIC DNA]</scope>
    <source>
        <strain evidence="4 5">SDU3-2</strain>
    </source>
</reference>
<protein>
    <submittedName>
        <fullName evidence="4">Single-stranded DNA-binding protein</fullName>
    </submittedName>
</protein>
<feature type="region of interest" description="Disordered" evidence="3">
    <location>
        <begin position="56"/>
        <end position="95"/>
    </location>
</feature>
<dbReference type="Proteomes" id="UP000484842">
    <property type="component" value="Unassembled WGS sequence"/>
</dbReference>
<dbReference type="Pfam" id="PF00436">
    <property type="entry name" value="SSB"/>
    <property type="match status" value="1"/>
</dbReference>